<dbReference type="PROSITE" id="PS50943">
    <property type="entry name" value="HTH_CROC1"/>
    <property type="match status" value="1"/>
</dbReference>
<comment type="caution">
    <text evidence="3">The sequence shown here is derived from an EMBL/GenBank/DDBJ whole genome shotgun (WGS) entry which is preliminary data.</text>
</comment>
<protein>
    <submittedName>
        <fullName evidence="3">Helix-turn-helix transcriptional regulator</fullName>
    </submittedName>
</protein>
<dbReference type="CDD" id="cd00093">
    <property type="entry name" value="HTH_XRE"/>
    <property type="match status" value="1"/>
</dbReference>
<proteinExistence type="predicted"/>
<evidence type="ECO:0000259" key="2">
    <source>
        <dbReference type="PROSITE" id="PS50943"/>
    </source>
</evidence>
<accession>A0ABU8P0B7</accession>
<dbReference type="Pfam" id="PF13560">
    <property type="entry name" value="HTH_31"/>
    <property type="match status" value="1"/>
</dbReference>
<evidence type="ECO:0000313" key="4">
    <source>
        <dbReference type="Proteomes" id="UP001359781"/>
    </source>
</evidence>
<dbReference type="Proteomes" id="UP001359781">
    <property type="component" value="Unassembled WGS sequence"/>
</dbReference>
<evidence type="ECO:0000256" key="1">
    <source>
        <dbReference type="SAM" id="MobiDB-lite"/>
    </source>
</evidence>
<evidence type="ECO:0000313" key="3">
    <source>
        <dbReference type="EMBL" id="MEJ4100714.1"/>
    </source>
</evidence>
<dbReference type="EMBL" id="JBAHVJ010000011">
    <property type="protein sequence ID" value="MEJ4100714.1"/>
    <property type="molecule type" value="Genomic_DNA"/>
</dbReference>
<gene>
    <name evidence="3" type="ORF">V5S96_10160</name>
</gene>
<name>A0ABU8P0B7_9CORY</name>
<feature type="domain" description="HTH cro/C1-type" evidence="2">
    <location>
        <begin position="26"/>
        <end position="80"/>
    </location>
</feature>
<dbReference type="InterPro" id="IPR001387">
    <property type="entry name" value="Cro/C1-type_HTH"/>
</dbReference>
<keyword evidence="4" id="KW-1185">Reference proteome</keyword>
<dbReference type="Gene3D" id="1.10.260.40">
    <property type="entry name" value="lambda repressor-like DNA-binding domains"/>
    <property type="match status" value="1"/>
</dbReference>
<dbReference type="InterPro" id="IPR010982">
    <property type="entry name" value="Lambda_DNA-bd_dom_sf"/>
</dbReference>
<dbReference type="SMART" id="SM00530">
    <property type="entry name" value="HTH_XRE"/>
    <property type="match status" value="1"/>
</dbReference>
<feature type="region of interest" description="Disordered" evidence="1">
    <location>
        <begin position="81"/>
        <end position="107"/>
    </location>
</feature>
<organism evidence="3 4">
    <name type="scientific">Corynebacterium mastitidis</name>
    <dbReference type="NCBI Taxonomy" id="161890"/>
    <lineage>
        <taxon>Bacteria</taxon>
        <taxon>Bacillati</taxon>
        <taxon>Actinomycetota</taxon>
        <taxon>Actinomycetes</taxon>
        <taxon>Mycobacteriales</taxon>
        <taxon>Corynebacteriaceae</taxon>
        <taxon>Corynebacterium</taxon>
    </lineage>
</organism>
<dbReference type="SUPFAM" id="SSF47413">
    <property type="entry name" value="lambda repressor-like DNA-binding domains"/>
    <property type="match status" value="1"/>
</dbReference>
<reference evidence="3 4" key="1">
    <citation type="submission" date="2024-02" db="EMBL/GenBank/DDBJ databases">
        <title>Whole genome sequencing and characterization of Corynebacterium isolated from the ocular surface of dry eye disease sufferers.</title>
        <authorList>
            <person name="Naqvi M."/>
        </authorList>
    </citation>
    <scope>NUCLEOTIDE SEQUENCE [LARGE SCALE GENOMIC DNA]</scope>
    <source>
        <strain evidence="3 4">PCRF</strain>
    </source>
</reference>
<dbReference type="RefSeq" id="WP_337891378.1">
    <property type="nucleotide sequence ID" value="NZ_JBAHVJ010000011.1"/>
</dbReference>
<sequence length="107" mass="11532">MAIMTPMTTSLHIAGVVPRFDFSDRVRKAREYAGLTQQDLADAAGIGRATITRIEQGKTVPRRPTIVSLALATGVDQIWLETGETPANPEGDGGNAVRHQGLEPRTH</sequence>